<protein>
    <recommendedName>
        <fullName evidence="9">Arginine biosynthesis bifunctional protein ArgJ</fullName>
    </recommendedName>
    <domain>
        <recommendedName>
            <fullName evidence="9">Glutamate N-acetyltransferase</fullName>
            <ecNumber evidence="9">2.3.1.35</ecNumber>
        </recommendedName>
        <alternativeName>
            <fullName evidence="9">Ornithine acetyltransferase</fullName>
            <shortName evidence="9">OATase</shortName>
        </alternativeName>
        <alternativeName>
            <fullName evidence="9">Ornithine transacetylase</fullName>
        </alternativeName>
    </domain>
    <domain>
        <recommendedName>
            <fullName evidence="9">Amino-acid acetyltransferase</fullName>
            <ecNumber evidence="9">2.3.1.1</ecNumber>
        </recommendedName>
        <alternativeName>
            <fullName evidence="9">N-acetylglutamate synthase</fullName>
            <shortName evidence="9">AGSase</shortName>
        </alternativeName>
    </domain>
    <component>
        <recommendedName>
            <fullName evidence="9">Arginine biosynthesis bifunctional protein ArgJ alpha chain</fullName>
        </recommendedName>
    </component>
    <component>
        <recommendedName>
            <fullName evidence="9">Arginine biosynthesis bifunctional protein ArgJ beta chain</fullName>
        </recommendedName>
    </component>
</protein>
<evidence type="ECO:0000313" key="10">
    <source>
        <dbReference type="EMBL" id="KPL86758.1"/>
    </source>
</evidence>
<dbReference type="SUPFAM" id="SSF56266">
    <property type="entry name" value="DmpA/ArgJ-like"/>
    <property type="match status" value="1"/>
</dbReference>
<dbReference type="FunFam" id="3.60.70.12:FF:000001">
    <property type="entry name" value="Arginine biosynthesis bifunctional protein ArgJ, chloroplastic"/>
    <property type="match status" value="1"/>
</dbReference>
<dbReference type="PATRIC" id="fig|70996.4.peg.4162"/>
<dbReference type="GO" id="GO:0004042">
    <property type="term" value="F:L-glutamate N-acetyltransferase activity"/>
    <property type="evidence" value="ECO:0007669"/>
    <property type="project" value="UniProtKB-UniRule"/>
</dbReference>
<dbReference type="NCBIfam" id="NF003802">
    <property type="entry name" value="PRK05388.1"/>
    <property type="match status" value="1"/>
</dbReference>
<keyword evidence="3 9" id="KW-0055">Arginine biosynthesis</keyword>
<comment type="similarity">
    <text evidence="1 9">Belongs to the ArgJ family.</text>
</comment>
<comment type="pathway">
    <text evidence="9">Amino-acid biosynthesis; L-arginine biosynthesis; N(2)-acetyl-L-ornithine from L-glutamate: step 1/4.</text>
</comment>
<reference evidence="10 11" key="1">
    <citation type="submission" date="2015-07" db="EMBL/GenBank/DDBJ databases">
        <title>Whole genome sequence of Herpetosiphon geysericola DSM 7119.</title>
        <authorList>
            <person name="Hemp J."/>
            <person name="Ward L.M."/>
            <person name="Pace L.A."/>
            <person name="Fischer W.W."/>
        </authorList>
    </citation>
    <scope>NUCLEOTIDE SEQUENCE [LARGE SCALE GENOMIC DNA]</scope>
    <source>
        <strain evidence="10 11">DSM 7119</strain>
    </source>
</reference>
<dbReference type="STRING" id="70996.SE18_12390"/>
<feature type="chain" id="PRO_5023385288" description="Arginine biosynthesis bifunctional protein ArgJ beta chain" evidence="9">
    <location>
        <begin position="185"/>
        <end position="395"/>
    </location>
</feature>
<dbReference type="NCBIfam" id="TIGR00120">
    <property type="entry name" value="ArgJ"/>
    <property type="match status" value="1"/>
</dbReference>
<comment type="caution">
    <text evidence="10">The sequence shown here is derived from an EMBL/GenBank/DDBJ whole genome shotgun (WGS) entry which is preliminary data.</text>
</comment>
<keyword evidence="11" id="KW-1185">Reference proteome</keyword>
<dbReference type="EC" id="2.3.1.1" evidence="9"/>
<feature type="binding site" evidence="9">
    <location>
        <position position="268"/>
    </location>
    <ligand>
        <name>substrate</name>
    </ligand>
</feature>
<keyword evidence="4 9" id="KW-0028">Amino-acid biosynthesis</keyword>
<dbReference type="GO" id="GO:0006592">
    <property type="term" value="P:ornithine biosynthetic process"/>
    <property type="evidence" value="ECO:0007669"/>
    <property type="project" value="TreeGrafter"/>
</dbReference>
<feature type="site" description="Involved in the stabilization of negative charge on the oxyanion by the formation of the oxyanion hole" evidence="9">
    <location>
        <position position="111"/>
    </location>
</feature>
<proteinExistence type="inferred from homology"/>
<dbReference type="RefSeq" id="WP_054534765.1">
    <property type="nucleotide sequence ID" value="NZ_LGKP01000021.1"/>
</dbReference>
<feature type="binding site" evidence="9">
    <location>
        <position position="174"/>
    </location>
    <ligand>
        <name>substrate</name>
    </ligand>
</feature>
<accession>A0A0P6YNB9</accession>
<evidence type="ECO:0000256" key="1">
    <source>
        <dbReference type="ARBA" id="ARBA00006774"/>
    </source>
</evidence>
<dbReference type="FunFam" id="3.10.20.340:FF:000001">
    <property type="entry name" value="Arginine biosynthesis bifunctional protein ArgJ, chloroplastic"/>
    <property type="match status" value="1"/>
</dbReference>
<comment type="subcellular location">
    <subcellularLocation>
        <location evidence="9">Cytoplasm</location>
    </subcellularLocation>
</comment>
<evidence type="ECO:0000313" key="11">
    <source>
        <dbReference type="Proteomes" id="UP000050277"/>
    </source>
</evidence>
<dbReference type="AlphaFoldDB" id="A0A0P6YNB9"/>
<gene>
    <name evidence="9" type="primary">argJ</name>
    <name evidence="10" type="ORF">SE18_12390</name>
</gene>
<dbReference type="Pfam" id="PF01960">
    <property type="entry name" value="ArgJ"/>
    <property type="match status" value="1"/>
</dbReference>
<dbReference type="Gene3D" id="3.10.20.340">
    <property type="entry name" value="ArgJ beta chain, C-terminal domain"/>
    <property type="match status" value="1"/>
</dbReference>
<keyword evidence="9" id="KW-0511">Multifunctional enzyme</keyword>
<dbReference type="OrthoDB" id="9804242at2"/>
<keyword evidence="7 9" id="KW-0012">Acyltransferase</keyword>
<evidence type="ECO:0000256" key="3">
    <source>
        <dbReference type="ARBA" id="ARBA00022571"/>
    </source>
</evidence>
<dbReference type="InterPro" id="IPR016117">
    <property type="entry name" value="ArgJ-like_dom_sf"/>
</dbReference>
<comment type="catalytic activity">
    <reaction evidence="9">
        <text>L-glutamate + acetyl-CoA = N-acetyl-L-glutamate + CoA + H(+)</text>
        <dbReference type="Rhea" id="RHEA:24292"/>
        <dbReference type="ChEBI" id="CHEBI:15378"/>
        <dbReference type="ChEBI" id="CHEBI:29985"/>
        <dbReference type="ChEBI" id="CHEBI:44337"/>
        <dbReference type="ChEBI" id="CHEBI:57287"/>
        <dbReference type="ChEBI" id="CHEBI:57288"/>
        <dbReference type="EC" id="2.3.1.1"/>
    </reaction>
</comment>
<dbReference type="GO" id="GO:0006526">
    <property type="term" value="P:L-arginine biosynthetic process"/>
    <property type="evidence" value="ECO:0007669"/>
    <property type="project" value="UniProtKB-UniRule"/>
</dbReference>
<keyword evidence="6 9" id="KW-0068">Autocatalytic cleavage</keyword>
<feature type="chain" id="PRO_5023385289" description="Arginine biosynthesis bifunctional protein ArgJ alpha chain" evidence="9">
    <location>
        <begin position="1"/>
        <end position="184"/>
    </location>
</feature>
<dbReference type="GO" id="GO:0004358">
    <property type="term" value="F:L-glutamate N-acetyltransferase activity, acting on acetyl-L-ornithine as donor"/>
    <property type="evidence" value="ECO:0007669"/>
    <property type="project" value="UniProtKB-UniRule"/>
</dbReference>
<dbReference type="Gene3D" id="3.60.70.12">
    <property type="entry name" value="L-amino peptidase D-ALA esterase/amidase"/>
    <property type="match status" value="1"/>
</dbReference>
<dbReference type="HAMAP" id="MF_01106">
    <property type="entry name" value="ArgJ"/>
    <property type="match status" value="1"/>
</dbReference>
<comment type="subunit">
    <text evidence="2 9">Heterotetramer of two alpha and two beta chains.</text>
</comment>
<dbReference type="PANTHER" id="PTHR23100">
    <property type="entry name" value="ARGININE BIOSYNTHESIS BIFUNCTIONAL PROTEIN ARGJ"/>
    <property type="match status" value="1"/>
</dbReference>
<dbReference type="Proteomes" id="UP000050277">
    <property type="component" value="Unassembled WGS sequence"/>
</dbReference>
<feature type="binding site" evidence="9">
    <location>
        <position position="148"/>
    </location>
    <ligand>
        <name>substrate</name>
    </ligand>
</feature>
<organism evidence="10 11">
    <name type="scientific">Herpetosiphon geysericola</name>
    <dbReference type="NCBI Taxonomy" id="70996"/>
    <lineage>
        <taxon>Bacteria</taxon>
        <taxon>Bacillati</taxon>
        <taxon>Chloroflexota</taxon>
        <taxon>Chloroflexia</taxon>
        <taxon>Herpetosiphonales</taxon>
        <taxon>Herpetosiphonaceae</taxon>
        <taxon>Herpetosiphon</taxon>
    </lineage>
</organism>
<feature type="binding site" evidence="9">
    <location>
        <position position="395"/>
    </location>
    <ligand>
        <name>substrate</name>
    </ligand>
</feature>
<evidence type="ECO:0000256" key="5">
    <source>
        <dbReference type="ARBA" id="ARBA00022679"/>
    </source>
</evidence>
<comment type="function">
    <text evidence="9">Catalyzes two activities which are involved in the cyclic version of arginine biosynthesis: the synthesis of N-acetylglutamate from glutamate and acetyl-CoA as the acetyl donor, and of ornithine by transacetylation between N(2)-acetylornithine and glutamate.</text>
</comment>
<dbReference type="UniPathway" id="UPA00068">
    <property type="reaction ID" value="UER00106"/>
</dbReference>
<sequence length="395" mass="39991">MSIFRFAAGFRSSAGRCGLKASGNPDLSLLVADGVCTAAGVFTTSLVKAAPVLYDQAVLAAHASEIRAVIANAGCANACTGAQGVAAAREMARLAAVAVGCEPHQVLVLSTGVIGHQLNVEKVAKGVAAIAPELGVEHAPALAEAIMTTDTRSKTASANAVIDGVVVTVAGVAKGAGMIHPMMATMLSIVTTDVAIDADLAQSLLREVSDASFNCVTVDGDPSTNDTLLLLASGASGVTINASNIASFRQALEAVCIDLAKQIAADGEGATKLVTVTVDHAPSVAAARTVARKIACSPLVKTAIHGGDPNWGRILAAAGVAGVPFDPSQVELWLGSVQLVAGGTPTDYSEREAASQMSGKHVAIRLKLGAGAATGYAWTCDFSAEYVRINADYRT</sequence>
<dbReference type="InterPro" id="IPR042195">
    <property type="entry name" value="ArgJ_beta_C"/>
</dbReference>
<dbReference type="PANTHER" id="PTHR23100:SF0">
    <property type="entry name" value="ARGININE BIOSYNTHESIS BIFUNCTIONAL PROTEIN ARGJ, MITOCHONDRIAL"/>
    <property type="match status" value="1"/>
</dbReference>
<dbReference type="CDD" id="cd02152">
    <property type="entry name" value="OAT"/>
    <property type="match status" value="1"/>
</dbReference>
<evidence type="ECO:0000256" key="4">
    <source>
        <dbReference type="ARBA" id="ARBA00022605"/>
    </source>
</evidence>
<feature type="binding site" evidence="9">
    <location>
        <position position="185"/>
    </location>
    <ligand>
        <name>substrate</name>
    </ligand>
</feature>
<keyword evidence="5 9" id="KW-0808">Transferase</keyword>
<name>A0A0P6YNB9_9CHLR</name>
<feature type="active site" description="Nucleophile" evidence="9">
    <location>
        <position position="185"/>
    </location>
</feature>
<evidence type="ECO:0000256" key="9">
    <source>
        <dbReference type="HAMAP-Rule" id="MF_01106"/>
    </source>
</evidence>
<dbReference type="EC" id="2.3.1.35" evidence="9"/>
<feature type="site" description="Cleavage; by autolysis" evidence="9">
    <location>
        <begin position="184"/>
        <end position="185"/>
    </location>
</feature>
<dbReference type="InterPro" id="IPR002813">
    <property type="entry name" value="Arg_biosynth_ArgJ"/>
</dbReference>
<evidence type="ECO:0000256" key="6">
    <source>
        <dbReference type="ARBA" id="ARBA00022813"/>
    </source>
</evidence>
<evidence type="ECO:0000256" key="8">
    <source>
        <dbReference type="ARBA" id="ARBA00049439"/>
    </source>
</evidence>
<dbReference type="GO" id="GO:0005737">
    <property type="term" value="C:cytoplasm"/>
    <property type="evidence" value="ECO:0007669"/>
    <property type="project" value="UniProtKB-SubCell"/>
</dbReference>
<feature type="binding site" evidence="9">
    <location>
        <position position="390"/>
    </location>
    <ligand>
        <name>substrate</name>
    </ligand>
</feature>
<evidence type="ECO:0000256" key="7">
    <source>
        <dbReference type="ARBA" id="ARBA00023315"/>
    </source>
</evidence>
<keyword evidence="9" id="KW-0963">Cytoplasm</keyword>
<dbReference type="EMBL" id="LGKP01000021">
    <property type="protein sequence ID" value="KPL86758.1"/>
    <property type="molecule type" value="Genomic_DNA"/>
</dbReference>
<feature type="site" description="Involved in the stabilization of negative charge on the oxyanion by the formation of the oxyanion hole" evidence="9">
    <location>
        <position position="112"/>
    </location>
</feature>
<comment type="catalytic activity">
    <reaction evidence="8 9">
        <text>N(2)-acetyl-L-ornithine + L-glutamate = N-acetyl-L-glutamate + L-ornithine</text>
        <dbReference type="Rhea" id="RHEA:15349"/>
        <dbReference type="ChEBI" id="CHEBI:29985"/>
        <dbReference type="ChEBI" id="CHEBI:44337"/>
        <dbReference type="ChEBI" id="CHEBI:46911"/>
        <dbReference type="ChEBI" id="CHEBI:57805"/>
        <dbReference type="EC" id="2.3.1.35"/>
    </reaction>
</comment>
<evidence type="ECO:0000256" key="2">
    <source>
        <dbReference type="ARBA" id="ARBA00011475"/>
    </source>
</evidence>
<comment type="pathway">
    <text evidence="9">Amino-acid biosynthesis; L-arginine biosynthesis; L-ornithine and N-acetyl-L-glutamate from L-glutamate and N(2)-acetyl-L-ornithine (cyclic): step 1/1.</text>
</comment>